<protein>
    <submittedName>
        <fullName evidence="1">Uncharacterized protein</fullName>
    </submittedName>
</protein>
<dbReference type="EMBL" id="OOFM01000005">
    <property type="protein sequence ID" value="SPL65288.1"/>
    <property type="molecule type" value="Genomic_DNA"/>
</dbReference>
<organism evidence="1 2">
    <name type="scientific">Ochrobactrum soli</name>
    <dbReference type="NCBI Taxonomy" id="2448455"/>
    <lineage>
        <taxon>Bacteria</taxon>
        <taxon>Pseudomonadati</taxon>
        <taxon>Pseudomonadota</taxon>
        <taxon>Alphaproteobacteria</taxon>
        <taxon>Hyphomicrobiales</taxon>
        <taxon>Brucellaceae</taxon>
        <taxon>Brucella/Ochrobactrum group</taxon>
        <taxon>Ochrobactrum</taxon>
    </lineage>
</organism>
<gene>
    <name evidence="1" type="ORF">OHAE_1155</name>
</gene>
<name>A0A2P9HMF0_9HYPH</name>
<evidence type="ECO:0000313" key="2">
    <source>
        <dbReference type="Proteomes" id="UP000246073"/>
    </source>
</evidence>
<evidence type="ECO:0000313" key="1">
    <source>
        <dbReference type="EMBL" id="SPL65288.1"/>
    </source>
</evidence>
<dbReference type="AlphaFoldDB" id="A0A2P9HMF0"/>
<reference evidence="2" key="1">
    <citation type="submission" date="2017-12" db="EMBL/GenBank/DDBJ databases">
        <authorList>
            <person name="Diaz M."/>
        </authorList>
    </citation>
    <scope>NUCLEOTIDE SEQUENCE [LARGE SCALE GENOMIC DNA]</scope>
    <source>
        <strain evidence="2">FI11154</strain>
    </source>
</reference>
<accession>A0A2P9HMF0</accession>
<dbReference type="Proteomes" id="UP000246073">
    <property type="component" value="Unassembled WGS sequence"/>
</dbReference>
<proteinExistence type="predicted"/>
<sequence length="44" mass="5154">MKILRSFSHCFYSFNRSAACSRYVKAVNPLYLFVFVHFSTSKTV</sequence>